<evidence type="ECO:0000313" key="1">
    <source>
        <dbReference type="EMBL" id="MUV14526.1"/>
    </source>
</evidence>
<protein>
    <submittedName>
        <fullName evidence="1">5-carboxymethyl-2-hydroxymuconate isomerase</fullName>
    </submittedName>
</protein>
<gene>
    <name evidence="1" type="ORF">GN331_09935</name>
</gene>
<reference evidence="1 2" key="1">
    <citation type="submission" date="2019-12" db="EMBL/GenBank/DDBJ databases">
        <authorList>
            <person name="Xu J."/>
        </authorList>
    </citation>
    <scope>NUCLEOTIDE SEQUENCE [LARGE SCALE GENOMIC DNA]</scope>
    <source>
        <strain evidence="1 2">HX-5-24</strain>
    </source>
</reference>
<dbReference type="PANTHER" id="PTHR37950">
    <property type="entry name" value="4-HYDROXYPHENYLACETATE CATABOLISM PROTEIN"/>
    <property type="match status" value="1"/>
</dbReference>
<dbReference type="PANTHER" id="PTHR37950:SF1">
    <property type="entry name" value="4-HYDROXYPHENYLACETATE CATABOLISM PROTEIN"/>
    <property type="match status" value="1"/>
</dbReference>
<dbReference type="RefSeq" id="WP_156641805.1">
    <property type="nucleotide sequence ID" value="NZ_WOXT01000002.1"/>
</dbReference>
<sequence>MPHFVVDCSRDLLKTHDEETIIARLHRVVNASGLFDEADIKIRVNPYATYSVGGGRNDFIHTFAWIMQGRTVEQRAALSKAIVSELAEMFPGLPRIAANIAEFERATYFNRAMM</sequence>
<organism evidence="1 2">
    <name type="scientific">Noviluteimonas gilva</name>
    <dbReference type="NCBI Taxonomy" id="2682097"/>
    <lineage>
        <taxon>Bacteria</taxon>
        <taxon>Pseudomonadati</taxon>
        <taxon>Pseudomonadota</taxon>
        <taxon>Gammaproteobacteria</taxon>
        <taxon>Lysobacterales</taxon>
        <taxon>Lysobacteraceae</taxon>
        <taxon>Noviluteimonas</taxon>
    </lineage>
</organism>
<dbReference type="Pfam" id="PF02962">
    <property type="entry name" value="CHMI"/>
    <property type="match status" value="1"/>
</dbReference>
<dbReference type="SUPFAM" id="SSF55331">
    <property type="entry name" value="Tautomerase/MIF"/>
    <property type="match status" value="1"/>
</dbReference>
<dbReference type="CDD" id="cd00580">
    <property type="entry name" value="CHMI"/>
    <property type="match status" value="1"/>
</dbReference>
<accession>A0A7C9M3L8</accession>
<keyword evidence="2" id="KW-1185">Reference proteome</keyword>
<proteinExistence type="predicted"/>
<keyword evidence="1" id="KW-0413">Isomerase</keyword>
<dbReference type="Proteomes" id="UP000479692">
    <property type="component" value="Unassembled WGS sequence"/>
</dbReference>
<dbReference type="EMBL" id="WOXT01000002">
    <property type="protein sequence ID" value="MUV14526.1"/>
    <property type="molecule type" value="Genomic_DNA"/>
</dbReference>
<dbReference type="InterPro" id="IPR014347">
    <property type="entry name" value="Tautomerase/MIF_sf"/>
</dbReference>
<dbReference type="InterPro" id="IPR004220">
    <property type="entry name" value="5-COMe_2-OHmuconate_Isoase"/>
</dbReference>
<dbReference type="AlphaFoldDB" id="A0A7C9M3L8"/>
<dbReference type="GO" id="GO:0008704">
    <property type="term" value="F:5-carboxymethyl-2-hydroxymuconate delta-isomerase activity"/>
    <property type="evidence" value="ECO:0007669"/>
    <property type="project" value="InterPro"/>
</dbReference>
<comment type="caution">
    <text evidence="1">The sequence shown here is derived from an EMBL/GenBank/DDBJ whole genome shotgun (WGS) entry which is preliminary data.</text>
</comment>
<dbReference type="Gene3D" id="3.30.429.10">
    <property type="entry name" value="Macrophage Migration Inhibitory Factor"/>
    <property type="match status" value="1"/>
</dbReference>
<name>A0A7C9M3L8_9GAMM</name>
<evidence type="ECO:0000313" key="2">
    <source>
        <dbReference type="Proteomes" id="UP000479692"/>
    </source>
</evidence>